<dbReference type="GO" id="GO:0005576">
    <property type="term" value="C:extracellular region"/>
    <property type="evidence" value="ECO:0007669"/>
    <property type="project" value="UniProtKB-SubCell"/>
</dbReference>
<feature type="domain" description="VWFD" evidence="7">
    <location>
        <begin position="293"/>
        <end position="465"/>
    </location>
</feature>
<evidence type="ECO:0000256" key="3">
    <source>
        <dbReference type="ARBA" id="ARBA00022729"/>
    </source>
</evidence>
<evidence type="ECO:0000259" key="7">
    <source>
        <dbReference type="PROSITE" id="PS51233"/>
    </source>
</evidence>
<dbReference type="InterPro" id="IPR036084">
    <property type="entry name" value="Ser_inhib-like_sf"/>
</dbReference>
<feature type="domain" description="VWFC" evidence="6">
    <location>
        <begin position="228"/>
        <end position="289"/>
    </location>
</feature>
<dbReference type="InterPro" id="IPR014853">
    <property type="entry name" value="VWF/SSPO/ZAN-like_Cys-rich_dom"/>
</dbReference>
<dbReference type="PROSITE" id="PS50184">
    <property type="entry name" value="VWFC_2"/>
    <property type="match status" value="3"/>
</dbReference>
<dbReference type="AlphaFoldDB" id="A0AAN9GK70"/>
<dbReference type="Pfam" id="PF01826">
    <property type="entry name" value="TIL"/>
    <property type="match status" value="1"/>
</dbReference>
<keyword evidence="5" id="KW-1015">Disulfide bond</keyword>
<comment type="caution">
    <text evidence="8">The sequence shown here is derived from an EMBL/GenBank/DDBJ whole genome shotgun (WGS) entry which is preliminary data.</text>
</comment>
<organism evidence="8 9">
    <name type="scientific">Littorina saxatilis</name>
    <dbReference type="NCBI Taxonomy" id="31220"/>
    <lineage>
        <taxon>Eukaryota</taxon>
        <taxon>Metazoa</taxon>
        <taxon>Spiralia</taxon>
        <taxon>Lophotrochozoa</taxon>
        <taxon>Mollusca</taxon>
        <taxon>Gastropoda</taxon>
        <taxon>Caenogastropoda</taxon>
        <taxon>Littorinimorpha</taxon>
        <taxon>Littorinoidea</taxon>
        <taxon>Littorinidae</taxon>
        <taxon>Littorina</taxon>
    </lineage>
</organism>
<evidence type="ECO:0000259" key="6">
    <source>
        <dbReference type="PROSITE" id="PS50184"/>
    </source>
</evidence>
<gene>
    <name evidence="8" type="ORF">V1264_011373</name>
</gene>
<dbReference type="Gene3D" id="6.20.200.20">
    <property type="match status" value="4"/>
</dbReference>
<comment type="subcellular location">
    <subcellularLocation>
        <location evidence="1">Secreted</location>
    </subcellularLocation>
</comment>
<dbReference type="Pfam" id="PF00093">
    <property type="entry name" value="VWC"/>
    <property type="match status" value="3"/>
</dbReference>
<dbReference type="PANTHER" id="PTHR46698:SF4">
    <property type="entry name" value="CROSSVEINLESS 2"/>
    <property type="match status" value="1"/>
</dbReference>
<evidence type="ECO:0000313" key="9">
    <source>
        <dbReference type="Proteomes" id="UP001374579"/>
    </source>
</evidence>
<dbReference type="Pfam" id="PF00094">
    <property type="entry name" value="VWD"/>
    <property type="match status" value="1"/>
</dbReference>
<reference evidence="8 9" key="1">
    <citation type="submission" date="2024-02" db="EMBL/GenBank/DDBJ databases">
        <title>Chromosome-scale genome assembly of the rough periwinkle Littorina saxatilis.</title>
        <authorList>
            <person name="De Jode A."/>
            <person name="Faria R."/>
            <person name="Formenti G."/>
            <person name="Sims Y."/>
            <person name="Smith T.P."/>
            <person name="Tracey A."/>
            <person name="Wood J.M.D."/>
            <person name="Zagrodzka Z.B."/>
            <person name="Johannesson K."/>
            <person name="Butlin R.K."/>
            <person name="Leder E.H."/>
        </authorList>
    </citation>
    <scope>NUCLEOTIDE SEQUENCE [LARGE SCALE GENOMIC DNA]</scope>
    <source>
        <strain evidence="8">Snail1</strain>
        <tissue evidence="8">Muscle</tissue>
    </source>
</reference>
<dbReference type="SMART" id="SM00215">
    <property type="entry name" value="VWC_out"/>
    <property type="match status" value="2"/>
</dbReference>
<evidence type="ECO:0000313" key="8">
    <source>
        <dbReference type="EMBL" id="KAK7111798.1"/>
    </source>
</evidence>
<dbReference type="SMART" id="SM00832">
    <property type="entry name" value="C8"/>
    <property type="match status" value="1"/>
</dbReference>
<dbReference type="SUPFAM" id="SSF57567">
    <property type="entry name" value="Serine protease inhibitors"/>
    <property type="match status" value="1"/>
</dbReference>
<evidence type="ECO:0000256" key="2">
    <source>
        <dbReference type="ARBA" id="ARBA00022525"/>
    </source>
</evidence>
<dbReference type="Gene3D" id="2.10.25.10">
    <property type="entry name" value="Laminin"/>
    <property type="match status" value="1"/>
</dbReference>
<evidence type="ECO:0008006" key="10">
    <source>
        <dbReference type="Google" id="ProtNLM"/>
    </source>
</evidence>
<keyword evidence="2" id="KW-0964">Secreted</keyword>
<dbReference type="PANTHER" id="PTHR46698">
    <property type="entry name" value="CROSSVEINLESS 2"/>
    <property type="match status" value="1"/>
</dbReference>
<dbReference type="CDD" id="cd19941">
    <property type="entry name" value="TIL"/>
    <property type="match status" value="1"/>
</dbReference>
<dbReference type="InterPro" id="IPR001846">
    <property type="entry name" value="VWF_type-D"/>
</dbReference>
<dbReference type="Pfam" id="PF08742">
    <property type="entry name" value="C8"/>
    <property type="match status" value="1"/>
</dbReference>
<evidence type="ECO:0000256" key="4">
    <source>
        <dbReference type="ARBA" id="ARBA00022737"/>
    </source>
</evidence>
<dbReference type="SMART" id="SM00214">
    <property type="entry name" value="VWC"/>
    <property type="match status" value="4"/>
</dbReference>
<sequence length="618" mass="69450">MFQNLQVECEKVRCLKLEGCHAILFGQPNDRCCEQCKGCRANGTDYRSGDIWSHPSDPCQRRHCRAGVITESTERCFAHCHSPVPVSGQCCPVCPGCTFRGQKYKEGDTFKLSTDPCTQCVCQNGSISCPKTSCPVLNCPKSVIYQPKGECCPKCKGMRRIFDVPFRCYFAKQIYRRGQMFQPDSCTKCTCRSGTSLCSRVTCPSLDCPAEERSRTEGGCCETCPVRRHCTYHGTKRAHKEEWMVNACMTCSCDHGVTYCQRERCSNSLWCPQGYQLRLTKDACCPKCVEHDAVCTVFGDPHYRTFDGRMFNFQGGCKYLLVRDCHRHTFTIKVRNGVRFNSGFAWTQMLAVFIGNSRISLLQNLRVKVNRKRVSLPFVKAGSFSIRRTGNSVRLRTQLGVDVVWDGDSFLEVTVSNQFKNKLCGLCGNYNGLKSDDLTGSDGTMYTDGEEYGKSWRIGSKRACKTNPRVDTKPLCEKDENARQRANRVCSVFYEHSLQPCRRVLPVRPYVTSCITDMCDCPPGRYCACEALKAYLSQCRRAGASIPWGRHRKCFPPPNCPNDAKTVQCSDACPRTCSNLNSLQPCPAVCEEGCLCNDGKVFHKEACIEPELCPRSSS</sequence>
<keyword evidence="3" id="KW-0732">Signal</keyword>
<feature type="domain" description="VWFC" evidence="6">
    <location>
        <begin position="168"/>
        <end position="225"/>
    </location>
</feature>
<feature type="domain" description="VWFC" evidence="6">
    <location>
        <begin position="95"/>
        <end position="156"/>
    </location>
</feature>
<dbReference type="PROSITE" id="PS01208">
    <property type="entry name" value="VWFC_1"/>
    <property type="match status" value="2"/>
</dbReference>
<dbReference type="SMART" id="SM00216">
    <property type="entry name" value="VWD"/>
    <property type="match status" value="1"/>
</dbReference>
<dbReference type="SUPFAM" id="SSF57603">
    <property type="entry name" value="FnI-like domain"/>
    <property type="match status" value="4"/>
</dbReference>
<proteinExistence type="predicted"/>
<evidence type="ECO:0000256" key="5">
    <source>
        <dbReference type="ARBA" id="ARBA00023157"/>
    </source>
</evidence>
<name>A0AAN9GK70_9CAEN</name>
<dbReference type="InterPro" id="IPR001007">
    <property type="entry name" value="VWF_dom"/>
</dbReference>
<dbReference type="InterPro" id="IPR052424">
    <property type="entry name" value="Kielin_Chordin-BMP_Reg"/>
</dbReference>
<evidence type="ECO:0000256" key="1">
    <source>
        <dbReference type="ARBA" id="ARBA00004613"/>
    </source>
</evidence>
<dbReference type="InterPro" id="IPR002919">
    <property type="entry name" value="TIL_dom"/>
</dbReference>
<dbReference type="PROSITE" id="PS51233">
    <property type="entry name" value="VWFD"/>
    <property type="match status" value="1"/>
</dbReference>
<protein>
    <recommendedName>
        <fullName evidence="10">BMP-binding endothelial regulator protein</fullName>
    </recommendedName>
</protein>
<keyword evidence="4" id="KW-0677">Repeat</keyword>
<keyword evidence="9" id="KW-1185">Reference proteome</keyword>
<dbReference type="Proteomes" id="UP001374579">
    <property type="component" value="Unassembled WGS sequence"/>
</dbReference>
<dbReference type="EMBL" id="JBAMIC010000002">
    <property type="protein sequence ID" value="KAK7111798.1"/>
    <property type="molecule type" value="Genomic_DNA"/>
</dbReference>
<accession>A0AAN9GK70</accession>